<dbReference type="PANTHER" id="PTHR15157:SF5">
    <property type="entry name" value="UV RADIATION RESISTANCE-ASSOCIATED GENE PROTEIN"/>
    <property type="match status" value="1"/>
</dbReference>
<dbReference type="Proteomes" id="UP001175353">
    <property type="component" value="Unassembled WGS sequence"/>
</dbReference>
<comment type="caution">
    <text evidence="5">The sequence shown here is derived from an EMBL/GenBank/DDBJ whole genome shotgun (WGS) entry which is preliminary data.</text>
</comment>
<evidence type="ECO:0000256" key="2">
    <source>
        <dbReference type="ARBA" id="ARBA00013807"/>
    </source>
</evidence>
<dbReference type="GO" id="GO:0000149">
    <property type="term" value="F:SNARE binding"/>
    <property type="evidence" value="ECO:0007669"/>
    <property type="project" value="TreeGrafter"/>
</dbReference>
<organism evidence="5 6">
    <name type="scientific">Friedmanniomyces endolithicus</name>
    <dbReference type="NCBI Taxonomy" id="329885"/>
    <lineage>
        <taxon>Eukaryota</taxon>
        <taxon>Fungi</taxon>
        <taxon>Dikarya</taxon>
        <taxon>Ascomycota</taxon>
        <taxon>Pezizomycotina</taxon>
        <taxon>Dothideomycetes</taxon>
        <taxon>Dothideomycetidae</taxon>
        <taxon>Mycosphaerellales</taxon>
        <taxon>Teratosphaeriaceae</taxon>
        <taxon>Friedmanniomyces</taxon>
    </lineage>
</organism>
<dbReference type="GO" id="GO:0035493">
    <property type="term" value="P:SNARE complex assembly"/>
    <property type="evidence" value="ECO:0007669"/>
    <property type="project" value="TreeGrafter"/>
</dbReference>
<evidence type="ECO:0000256" key="3">
    <source>
        <dbReference type="ARBA" id="ARBA00023054"/>
    </source>
</evidence>
<evidence type="ECO:0000256" key="4">
    <source>
        <dbReference type="SAM" id="MobiDB-lite"/>
    </source>
</evidence>
<keyword evidence="3" id="KW-0175">Coiled coil</keyword>
<evidence type="ECO:0000313" key="5">
    <source>
        <dbReference type="EMBL" id="KAK0954127.1"/>
    </source>
</evidence>
<sequence length="693" mass="77187">MAAKLPRPAPSHLQHPIHHDRPSLLLPTNRKLRNLTSVSLRNLSLIPSSPRRVRGKTIDDDGLPGSLVSPAKLVALREQRGLEHSRSSQDLKAVRENKEAVQIEAEGVAREHDGQGNGVSNDQVPQGNDSPQGKGTVNGRPKTPSQQRPPLSKMRRRSTLEWANATPQRRQEKLESVTAERMADIFFTIHAEGVDEPVYISETVERTMNPTFRHIDWSACGPGVTRLGHLILRFWVKSAKVTSWRQLLEIQLSLTSLQYLGKNLEQYHHALPQNAFIFYSTDGVYTIFPSLVSYVPPPIAPSTRKTTGTRLLSTSSFDALLRLSKLDDSIQDALVTRNKIAWDLEDLLQTNHAALTDRDKVPEAEDRLKTIDYASKTVQKQLAKARKQQDEKRELLRSRRDLMTADLIHGKLRAEEMRAHGPELQHCRDDLVTRKRAITAQRRRICEDLQRIYPISPLPAAKKSLEFTIRGLPLPDDDWETQDPPPPPLDTLDKDTLAAAALGNVAHMVLLLAFYLHQPLPYPPDPRGSNSTIEDPISLLKTSTVAATKQTDDPANEKRLRTYPLFSKGVPRFRYEYGLFLLNKNIQILLESAYGVRVVDVRQTLPNLKYLLYIATAGEGELPARKAGGVRGLLRGAVVPLGVQRGGSEESVGSAVSALLFAEGKGEGRARDAVESLRRTMGEADGKGKGKRG</sequence>
<feature type="region of interest" description="Disordered" evidence="4">
    <location>
        <begin position="79"/>
        <end position="173"/>
    </location>
</feature>
<reference evidence="5" key="1">
    <citation type="submission" date="2023-06" db="EMBL/GenBank/DDBJ databases">
        <title>Black Yeasts Isolated from many extreme environments.</title>
        <authorList>
            <person name="Coleine C."/>
            <person name="Stajich J.E."/>
            <person name="Selbmann L."/>
        </authorList>
    </citation>
    <scope>NUCLEOTIDE SEQUENCE</scope>
    <source>
        <strain evidence="5">CCFEE 5200</strain>
    </source>
</reference>
<feature type="region of interest" description="Disordered" evidence="4">
    <location>
        <begin position="1"/>
        <end position="24"/>
    </location>
</feature>
<evidence type="ECO:0000256" key="1">
    <source>
        <dbReference type="ARBA" id="ARBA00009574"/>
    </source>
</evidence>
<gene>
    <name evidence="5" type="ORF">LTR91_023473</name>
</gene>
<feature type="compositionally biased region" description="Basic and acidic residues" evidence="4">
    <location>
        <begin position="79"/>
        <end position="114"/>
    </location>
</feature>
<keyword evidence="6" id="KW-1185">Reference proteome</keyword>
<feature type="region of interest" description="Disordered" evidence="4">
    <location>
        <begin position="669"/>
        <end position="693"/>
    </location>
</feature>
<dbReference type="PANTHER" id="PTHR15157">
    <property type="entry name" value="UV RADIATION RESISTANCE-ASSOCIATED GENE PROTEIN"/>
    <property type="match status" value="1"/>
</dbReference>
<dbReference type="EMBL" id="JAUJLE010000519">
    <property type="protein sequence ID" value="KAK0954127.1"/>
    <property type="molecule type" value="Genomic_DNA"/>
</dbReference>
<accession>A0AAN6H424</accession>
<comment type="similarity">
    <text evidence="1">Belongs to the ATG14 family.</text>
</comment>
<dbReference type="AlphaFoldDB" id="A0AAN6H424"/>
<name>A0AAN6H424_9PEZI</name>
<protein>
    <recommendedName>
        <fullName evidence="2">Autophagy-related protein 14</fullName>
    </recommendedName>
</protein>
<dbReference type="Pfam" id="PF10186">
    <property type="entry name" value="ATG14"/>
    <property type="match status" value="1"/>
</dbReference>
<evidence type="ECO:0000313" key="6">
    <source>
        <dbReference type="Proteomes" id="UP001175353"/>
    </source>
</evidence>
<dbReference type="GO" id="GO:0005768">
    <property type="term" value="C:endosome"/>
    <property type="evidence" value="ECO:0007669"/>
    <property type="project" value="TreeGrafter"/>
</dbReference>
<dbReference type="InterPro" id="IPR018791">
    <property type="entry name" value="UV_resistance/autophagy_Atg14"/>
</dbReference>
<dbReference type="GO" id="GO:0000323">
    <property type="term" value="C:lytic vacuole"/>
    <property type="evidence" value="ECO:0007669"/>
    <property type="project" value="TreeGrafter"/>
</dbReference>
<feature type="compositionally biased region" description="Polar residues" evidence="4">
    <location>
        <begin position="118"/>
        <end position="135"/>
    </location>
</feature>
<proteinExistence type="inferred from homology"/>
<dbReference type="GO" id="GO:0032991">
    <property type="term" value="C:protein-containing complex"/>
    <property type="evidence" value="ECO:0007669"/>
    <property type="project" value="UniProtKB-ARBA"/>
</dbReference>